<comment type="similarity">
    <text evidence="1">Belongs to the GerABKA family.</text>
</comment>
<dbReference type="KEGG" id="pwn:QNH46_05145"/>
<keyword evidence="3" id="KW-0812">Transmembrane</keyword>
<dbReference type="RefSeq" id="WP_283927170.1">
    <property type="nucleotide sequence ID" value="NZ_CP126084.1"/>
</dbReference>
<dbReference type="PANTHER" id="PTHR22550">
    <property type="entry name" value="SPORE GERMINATION PROTEIN"/>
    <property type="match status" value="1"/>
</dbReference>
<sequence length="494" mass="55187">MARKKQNQSIKNDFFGDIQSALGLPPDLVCRSLFVQGEQTVQCVYLESMVNKKTIDEYILKSFTENTFSEGEAPRSAESGFLREFSFSDPYEQLREHAVKALLAGHCALTDFARERVCLINVTESKQRSIEEPKSESTIRGPHEGFTESILTNVGLVRKRIRNPFLRFDKMNIGNQTGTTLLMVYMENLAPESLVREVRGRLSAIRTDSVLESAYVEEFIQDRIWSPFPTLTNTERPDMVAAQLLDGKVAVMVDGTPNVLLAPMTFFEFFSSPEDYYQRADIATFIRWIRLISFFTAVFVPSLYVAATTFQQELIPTQLLISLSAQREGVPFPAIFEVLLMEVVFEIIREAGLRMPRAVGQALSIVGAIVLGQAAVEAGLISAAIVIVVAITGITNFVVPVYSFGMSQRLLRFSFVLLAGFMGLFGILCGALFLVAHLVSLKSFGVPYFTPASPSIGTDWKDVLVRLPRPWLNPNGLPGYIRNMKRKSNLEDQT</sequence>
<accession>A0AA95IBE7</accession>
<dbReference type="GO" id="GO:0009847">
    <property type="term" value="P:spore germination"/>
    <property type="evidence" value="ECO:0007669"/>
    <property type="project" value="InterPro"/>
</dbReference>
<name>A0AA95IBE7_9BACL</name>
<keyword evidence="2 3" id="KW-0472">Membrane</keyword>
<dbReference type="GO" id="GO:0016020">
    <property type="term" value="C:membrane"/>
    <property type="evidence" value="ECO:0007669"/>
    <property type="project" value="InterPro"/>
</dbReference>
<protein>
    <submittedName>
        <fullName evidence="4">Spore germination protein</fullName>
    </submittedName>
</protein>
<dbReference type="Pfam" id="PF03323">
    <property type="entry name" value="GerA"/>
    <property type="match status" value="1"/>
</dbReference>
<dbReference type="PIRSF" id="PIRSF005690">
    <property type="entry name" value="GerBA"/>
    <property type="match status" value="1"/>
</dbReference>
<gene>
    <name evidence="4" type="ORF">QNH46_05145</name>
</gene>
<feature type="transmembrane region" description="Helical" evidence="3">
    <location>
        <begin position="415"/>
        <end position="439"/>
    </location>
</feature>
<evidence type="ECO:0000256" key="2">
    <source>
        <dbReference type="ARBA" id="ARBA00023136"/>
    </source>
</evidence>
<dbReference type="InterPro" id="IPR004995">
    <property type="entry name" value="Spore_Ger"/>
</dbReference>
<dbReference type="EMBL" id="CP126084">
    <property type="protein sequence ID" value="WHX50057.1"/>
    <property type="molecule type" value="Genomic_DNA"/>
</dbReference>
<reference evidence="4" key="1">
    <citation type="submission" date="2023-05" db="EMBL/GenBank/DDBJ databases">
        <title>Comparative genomics of Bacillaceae isolates and their secondary metabolite potential.</title>
        <authorList>
            <person name="Song L."/>
            <person name="Nielsen L.J."/>
            <person name="Mohite O."/>
            <person name="Xu X."/>
            <person name="Weber T."/>
            <person name="Kovacs A.T."/>
        </authorList>
    </citation>
    <scope>NUCLEOTIDE SEQUENCE</scope>
    <source>
        <strain evidence="4">B2_4</strain>
    </source>
</reference>
<proteinExistence type="inferred from homology"/>
<dbReference type="PANTHER" id="PTHR22550:SF5">
    <property type="entry name" value="LEUCINE ZIPPER PROTEIN 4"/>
    <property type="match status" value="1"/>
</dbReference>
<organism evidence="4 5">
    <name type="scientific">Paenibacillus woosongensis</name>
    <dbReference type="NCBI Taxonomy" id="307580"/>
    <lineage>
        <taxon>Bacteria</taxon>
        <taxon>Bacillati</taxon>
        <taxon>Bacillota</taxon>
        <taxon>Bacilli</taxon>
        <taxon>Bacillales</taxon>
        <taxon>Paenibacillaceae</taxon>
        <taxon>Paenibacillus</taxon>
    </lineage>
</organism>
<evidence type="ECO:0000313" key="5">
    <source>
        <dbReference type="Proteomes" id="UP001177943"/>
    </source>
</evidence>
<evidence type="ECO:0000256" key="1">
    <source>
        <dbReference type="ARBA" id="ARBA00005278"/>
    </source>
</evidence>
<evidence type="ECO:0000313" key="4">
    <source>
        <dbReference type="EMBL" id="WHX50057.1"/>
    </source>
</evidence>
<dbReference type="Proteomes" id="UP001177943">
    <property type="component" value="Chromosome"/>
</dbReference>
<dbReference type="InterPro" id="IPR050768">
    <property type="entry name" value="UPF0353/GerABKA_families"/>
</dbReference>
<dbReference type="AlphaFoldDB" id="A0AA95IBE7"/>
<feature type="transmembrane region" description="Helical" evidence="3">
    <location>
        <begin position="381"/>
        <end position="403"/>
    </location>
</feature>
<keyword evidence="3" id="KW-1133">Transmembrane helix</keyword>
<feature type="transmembrane region" description="Helical" evidence="3">
    <location>
        <begin position="288"/>
        <end position="310"/>
    </location>
</feature>
<evidence type="ECO:0000256" key="3">
    <source>
        <dbReference type="SAM" id="Phobius"/>
    </source>
</evidence>